<accession>A0A978D6F0</accession>
<sequence>MSPLSWTTLMLYFIVILILINILNYFSFTSNPKLSKKLYISNFKAWKW</sequence>
<keyword evidence="2" id="KW-0496">Mitochondrion</keyword>
<keyword evidence="1" id="KW-0812">Transmembrane</keyword>
<reference evidence="2" key="1">
    <citation type="submission" date="2022-04" db="EMBL/GenBank/DDBJ databases">
        <title>Characterization of the complete mitochondrial genome of four lagriine species (Coleoptera: Tenebrionidae) and phylogenetic analysis.</title>
        <authorList>
            <person name="Wei Z."/>
        </authorList>
    </citation>
    <scope>NUCLEOTIDE SEQUENCE</scope>
</reference>
<gene>
    <name evidence="2" type="primary">ATP8</name>
</gene>
<dbReference type="EMBL" id="ON303729">
    <property type="protein sequence ID" value="UYB79059.1"/>
    <property type="molecule type" value="Genomic_DNA"/>
</dbReference>
<keyword evidence="1" id="KW-0472">Membrane</keyword>
<dbReference type="CTD" id="4509"/>
<dbReference type="RefSeq" id="YP_010535847.1">
    <property type="nucleotide sequence ID" value="NC_067934.1"/>
</dbReference>
<geneLocation type="mitochondrion" evidence="2"/>
<evidence type="ECO:0000256" key="1">
    <source>
        <dbReference type="SAM" id="Phobius"/>
    </source>
</evidence>
<protein>
    <submittedName>
        <fullName evidence="2">ATP synthase F0 subunit 8</fullName>
    </submittedName>
</protein>
<feature type="transmembrane region" description="Helical" evidence="1">
    <location>
        <begin position="6"/>
        <end position="28"/>
    </location>
</feature>
<dbReference type="AlphaFoldDB" id="A0A978D6F0"/>
<keyword evidence="1" id="KW-1133">Transmembrane helix</keyword>
<dbReference type="GeneID" id="76345531"/>
<proteinExistence type="predicted"/>
<name>A0A978D6F0_9CUCU</name>
<evidence type="ECO:0000313" key="2">
    <source>
        <dbReference type="EMBL" id="UYB79059.1"/>
    </source>
</evidence>
<organism evidence="2">
    <name type="scientific">Spinolyprops cribricollis</name>
    <dbReference type="NCBI Taxonomy" id="2984372"/>
    <lineage>
        <taxon>Eukaryota</taxon>
        <taxon>Metazoa</taxon>
        <taxon>Ecdysozoa</taxon>
        <taxon>Arthropoda</taxon>
        <taxon>Hexapoda</taxon>
        <taxon>Insecta</taxon>
        <taxon>Pterygota</taxon>
        <taxon>Neoptera</taxon>
        <taxon>Endopterygota</taxon>
        <taxon>Coleoptera</taxon>
        <taxon>Polyphaga</taxon>
        <taxon>Cucujiformia</taxon>
        <taxon>Tenebrionidae</taxon>
        <taxon>Spinolyprops</taxon>
    </lineage>
</organism>